<proteinExistence type="predicted"/>
<dbReference type="VEuPathDB" id="TriTrypDB:BSAL_24925"/>
<feature type="transmembrane region" description="Helical" evidence="1">
    <location>
        <begin position="1043"/>
        <end position="1065"/>
    </location>
</feature>
<feature type="transmembrane region" description="Helical" evidence="1">
    <location>
        <begin position="488"/>
        <end position="510"/>
    </location>
</feature>
<name>A0A0S4JNJ4_BODSA</name>
<feature type="transmembrane region" description="Helical" evidence="1">
    <location>
        <begin position="1244"/>
        <end position="1263"/>
    </location>
</feature>
<dbReference type="EMBL" id="CYKH01001791">
    <property type="protein sequence ID" value="CUG90085.1"/>
    <property type="molecule type" value="Genomic_DNA"/>
</dbReference>
<keyword evidence="2" id="KW-0732">Signal</keyword>
<dbReference type="Proteomes" id="UP000051952">
    <property type="component" value="Unassembled WGS sequence"/>
</dbReference>
<keyword evidence="1" id="KW-1133">Transmembrane helix</keyword>
<feature type="chain" id="PRO_5006622661" evidence="2">
    <location>
        <begin position="21"/>
        <end position="1383"/>
    </location>
</feature>
<keyword evidence="1" id="KW-0472">Membrane</keyword>
<feature type="transmembrane region" description="Helical" evidence="1">
    <location>
        <begin position="1218"/>
        <end position="1237"/>
    </location>
</feature>
<feature type="transmembrane region" description="Helical" evidence="1">
    <location>
        <begin position="1275"/>
        <end position="1293"/>
    </location>
</feature>
<keyword evidence="4" id="KW-1185">Reference proteome</keyword>
<evidence type="ECO:0000313" key="3">
    <source>
        <dbReference type="EMBL" id="CUG90085.1"/>
    </source>
</evidence>
<sequence>MMRISSVLVIWMLCPAFLLSELIPCSSVTLTTTVLQSNTNYFIEDCFVPDLPPSAGGGFTPILHPFTGYLSPSHLTLTNVSITVRNSNVVPTVHMESIIPGLPGVAVNNIYVALIGVQATWPVGLAPAVVDSVLSVREIPFVNVSLELRSCVLNFSLPSTNAWILPVFAWFRPPVRLDLTQYGESSQVTIIITDSHIYTFCDNRVRSDLFVFEVPGNDTITNVLVDIVNSSLSFRAIVWRMYPVAVINIVGRDDCVAGIGSTTNTSISNVVIRVCNSSDLTAIGILPIDIGPPQFPIVTAALFYVRASRCSHVYVVIADIRSEVALVRSLLLPSLSPVTYTNTKLTAALVHLDIVTSLSHVTFHCSNTVAALTSVSKAYVLLAGSFVFATLTVHDVNITVANIYVRAIIVSGNSGESGKEAICIGFDSFGTVGNIMINIEHSTLRTAAAVDGGPQSVAAAVLLNSASSHVQIRVVGVILDASTNPGTISFVGVSGATVALFIAVSSIVIVNGNAQNFSVYVYNSRLHFQSLFNCPIGTLLRFTSTAAEIVFIPGIITTAVVDVKGCDILLVNLSGGFGGTPALLISAGGSWDANFVGVVGTVTQKIAYAGLPTVVLPLVGALSPTSGVTSSIFDSVHITILNTSISASINNTGSSNATSTVSTANLMISILSLYATTMRNTASVLISDSTAFLARGGVSTNAWKTCQRPLIITPGGSTASVVAISGTTIFESGTRISVARVAGVVGPLICGYSLVPNPAKLTLEPNTSISFAYVSSSGTEDESSVFGLASASTASSIFTVVVVADSTLQSPYGIDLSFSSLCGFGYLAGPSSSVSSTMPATLTLLCNTWSPTPLAELLTLSETRLSALLVKTPSPGSDWDASCPAVSMTVTDTPAMIMVPQQRLPVSVKAASSVLVGGAIWFGSLLGGTVGGVHGIQAAMLLLRVQLLCEESDSPSTTGSVMTPVDLCCDLSTSPTQLTTPGYAGVYVGGVFGNTIVIVGSTGLRYFVGQLLQRADVSSNKPPLWWGRIVHRLRSLAPPSGPVTLSWTAYMFLLCPTVSLCVALASDETLPSSARWLGGVMLPLWLVPWTGAFFGLCWCGAAFAFRSVTKETKPHGTKRHVAFTSAAARSRHLFSLPTIRETHDWLLEAQEELVPRRGSKLRSLAKEQLRRFGSVFAGYRAARYWCFNVEVGFAIATGAATGLMLRQMGSTDPCAGSGWAWAVVGVGVVETTAAVVLRAFALRLELAVFVAVMVFTILSEIVALLNPNAVAEANALSIVAAVLQILSMLYSAFEHFRLRHRTNGEQLRPLQAVGTAFQQPEPKSDYLNAHALRSLSSGGLSTSTFLSATLLRTTVAKRSTVSVESSLESLVSLICEAQDGTRR</sequence>
<keyword evidence="1" id="KW-0812">Transmembrane</keyword>
<protein>
    <submittedName>
        <fullName evidence="3">Membrane-associated protein, putative</fullName>
    </submittedName>
</protein>
<accession>A0A0S4JNJ4</accession>
<reference evidence="4" key="1">
    <citation type="submission" date="2015-09" db="EMBL/GenBank/DDBJ databases">
        <authorList>
            <consortium name="Pathogen Informatics"/>
        </authorList>
    </citation>
    <scope>NUCLEOTIDE SEQUENCE [LARGE SCALE GENOMIC DNA]</scope>
    <source>
        <strain evidence="4">Lake Konstanz</strain>
    </source>
</reference>
<feature type="transmembrane region" description="Helical" evidence="1">
    <location>
        <begin position="1184"/>
        <end position="1206"/>
    </location>
</feature>
<feature type="signal peptide" evidence="2">
    <location>
        <begin position="1"/>
        <end position="20"/>
    </location>
</feature>
<evidence type="ECO:0000313" key="4">
    <source>
        <dbReference type="Proteomes" id="UP000051952"/>
    </source>
</evidence>
<evidence type="ECO:0000256" key="2">
    <source>
        <dbReference type="SAM" id="SignalP"/>
    </source>
</evidence>
<evidence type="ECO:0000256" key="1">
    <source>
        <dbReference type="SAM" id="Phobius"/>
    </source>
</evidence>
<organism evidence="3 4">
    <name type="scientific">Bodo saltans</name>
    <name type="common">Flagellated protozoan</name>
    <dbReference type="NCBI Taxonomy" id="75058"/>
    <lineage>
        <taxon>Eukaryota</taxon>
        <taxon>Discoba</taxon>
        <taxon>Euglenozoa</taxon>
        <taxon>Kinetoplastea</taxon>
        <taxon>Metakinetoplastina</taxon>
        <taxon>Eubodonida</taxon>
        <taxon>Bodonidae</taxon>
        <taxon>Bodo</taxon>
    </lineage>
</organism>
<gene>
    <name evidence="3" type="ORF">BSAL_24925</name>
</gene>
<feature type="transmembrane region" description="Helical" evidence="1">
    <location>
        <begin position="1085"/>
        <end position="1105"/>
    </location>
</feature>